<evidence type="ECO:0000313" key="3">
    <source>
        <dbReference type="Proteomes" id="UP000053617"/>
    </source>
</evidence>
<dbReference type="RefSeq" id="XP_013276985.1">
    <property type="nucleotide sequence ID" value="XM_013421531.1"/>
</dbReference>
<dbReference type="PANTHER" id="PTHR34598">
    <property type="entry name" value="BLL6449 PROTEIN"/>
    <property type="match status" value="1"/>
</dbReference>
<dbReference type="HOGENOM" id="CLU_042688_2_0_1"/>
<dbReference type="OrthoDB" id="412788at2759"/>
<keyword evidence="3" id="KW-1185">Reference proteome</keyword>
<dbReference type="NCBIfam" id="NF041278">
    <property type="entry name" value="CmcJ_NvfI_EfuI"/>
    <property type="match status" value="1"/>
</dbReference>
<dbReference type="GeneID" id="25289001"/>
<protein>
    <recommendedName>
        <fullName evidence="4">Methyltransferase</fullName>
    </recommendedName>
</protein>
<dbReference type="AlphaFoldDB" id="A0A0D2IUS2"/>
<dbReference type="GO" id="GO:0016491">
    <property type="term" value="F:oxidoreductase activity"/>
    <property type="evidence" value="ECO:0007669"/>
    <property type="project" value="InterPro"/>
</dbReference>
<dbReference type="VEuPathDB" id="FungiDB:Z518_00930"/>
<dbReference type="EMBL" id="KN847475">
    <property type="protein sequence ID" value="KIX09849.1"/>
    <property type="molecule type" value="Genomic_DNA"/>
</dbReference>
<name>A0A0D2IUS2_9EURO</name>
<evidence type="ECO:0008006" key="4">
    <source>
        <dbReference type="Google" id="ProtNLM"/>
    </source>
</evidence>
<organism evidence="2 3">
    <name type="scientific">Rhinocladiella mackenziei CBS 650.93</name>
    <dbReference type="NCBI Taxonomy" id="1442369"/>
    <lineage>
        <taxon>Eukaryota</taxon>
        <taxon>Fungi</taxon>
        <taxon>Dikarya</taxon>
        <taxon>Ascomycota</taxon>
        <taxon>Pezizomycotina</taxon>
        <taxon>Eurotiomycetes</taxon>
        <taxon>Chaetothyriomycetidae</taxon>
        <taxon>Chaetothyriales</taxon>
        <taxon>Herpotrichiellaceae</taxon>
        <taxon>Rhinocladiella</taxon>
    </lineage>
</organism>
<dbReference type="PANTHER" id="PTHR34598:SF3">
    <property type="entry name" value="OXIDOREDUCTASE AN1597"/>
    <property type="match status" value="1"/>
</dbReference>
<evidence type="ECO:0000256" key="1">
    <source>
        <dbReference type="ARBA" id="ARBA00023604"/>
    </source>
</evidence>
<dbReference type="InterPro" id="IPR044053">
    <property type="entry name" value="AsaB-like"/>
</dbReference>
<gene>
    <name evidence="2" type="ORF">Z518_00930</name>
</gene>
<proteinExistence type="inferred from homology"/>
<evidence type="ECO:0000313" key="2">
    <source>
        <dbReference type="EMBL" id="KIX09849.1"/>
    </source>
</evidence>
<reference evidence="2 3" key="1">
    <citation type="submission" date="2015-01" db="EMBL/GenBank/DDBJ databases">
        <title>The Genome Sequence of Rhinocladiella mackenzie CBS 650.93.</title>
        <authorList>
            <consortium name="The Broad Institute Genomics Platform"/>
            <person name="Cuomo C."/>
            <person name="de Hoog S."/>
            <person name="Gorbushina A."/>
            <person name="Stielow B."/>
            <person name="Teixiera M."/>
            <person name="Abouelleil A."/>
            <person name="Chapman S.B."/>
            <person name="Priest M."/>
            <person name="Young S.K."/>
            <person name="Wortman J."/>
            <person name="Nusbaum C."/>
            <person name="Birren B."/>
        </authorList>
    </citation>
    <scope>NUCLEOTIDE SEQUENCE [LARGE SCALE GENOMIC DNA]</scope>
    <source>
        <strain evidence="2 3">CBS 650.93</strain>
    </source>
</reference>
<accession>A0A0D2IUS2</accession>
<comment type="similarity">
    <text evidence="1">Belongs to the asaB hydroxylase/desaturase family.</text>
</comment>
<sequence>MDEMVHLTYIKDDPELYIKERPFSILAELPEGFPETNITYELGPLQVITDIRGWQNEFNLEEHGFAFRTWQPPAVVWDDEEDIDESYVPAVKELVREMIGEDVVRIELFDWRLRNSQSRMVIDDPNSESSPQMVKIAPARVVHVDQSPAGVFDRMHRYLGEEADVLARKYRIRLINVWKPMVDVVEDMPLALCDARVATEQDLVEVDFVLEDYNRRTYMAKYTDRFKFYYMSRMTKDEVIMFKVFDSADVAAKYVPHAAFSHTHIPPSTKPRESIEVRLLVMTEE</sequence>
<dbReference type="Proteomes" id="UP000053617">
    <property type="component" value="Unassembled WGS sequence"/>
</dbReference>